<evidence type="ECO:0000256" key="1">
    <source>
        <dbReference type="SAM" id="Phobius"/>
    </source>
</evidence>
<feature type="transmembrane region" description="Helical" evidence="1">
    <location>
        <begin position="218"/>
        <end position="241"/>
    </location>
</feature>
<dbReference type="EMBL" id="BAABHC010000014">
    <property type="protein sequence ID" value="GAA4435141.1"/>
    <property type="molecule type" value="Genomic_DNA"/>
</dbReference>
<keyword evidence="1" id="KW-0812">Transmembrane</keyword>
<organism evidence="2 3">
    <name type="scientific">Pontibacter saemangeumensis</name>
    <dbReference type="NCBI Taxonomy" id="1084525"/>
    <lineage>
        <taxon>Bacteria</taxon>
        <taxon>Pseudomonadati</taxon>
        <taxon>Bacteroidota</taxon>
        <taxon>Cytophagia</taxon>
        <taxon>Cytophagales</taxon>
        <taxon>Hymenobacteraceae</taxon>
        <taxon>Pontibacter</taxon>
    </lineage>
</organism>
<feature type="transmembrane region" description="Helical" evidence="1">
    <location>
        <begin position="87"/>
        <end position="105"/>
    </location>
</feature>
<reference evidence="3" key="1">
    <citation type="journal article" date="2019" name="Int. J. Syst. Evol. Microbiol.">
        <title>The Global Catalogue of Microorganisms (GCM) 10K type strain sequencing project: providing services to taxonomists for standard genome sequencing and annotation.</title>
        <authorList>
            <consortium name="The Broad Institute Genomics Platform"/>
            <consortium name="The Broad Institute Genome Sequencing Center for Infectious Disease"/>
            <person name="Wu L."/>
            <person name="Ma J."/>
        </authorList>
    </citation>
    <scope>NUCLEOTIDE SEQUENCE [LARGE SCALE GENOMIC DNA]</scope>
    <source>
        <strain evidence="3">JCM 17926</strain>
    </source>
</reference>
<keyword evidence="1" id="KW-0472">Membrane</keyword>
<proteinExistence type="predicted"/>
<evidence type="ECO:0000313" key="2">
    <source>
        <dbReference type="EMBL" id="GAA4435141.1"/>
    </source>
</evidence>
<gene>
    <name evidence="2" type="ORF">GCM10023188_26890</name>
</gene>
<dbReference type="Pfam" id="PF12412">
    <property type="entry name" value="DUF3667"/>
    <property type="match status" value="1"/>
</dbReference>
<feature type="transmembrane region" description="Helical" evidence="1">
    <location>
        <begin position="186"/>
        <end position="206"/>
    </location>
</feature>
<evidence type="ECO:0008006" key="4">
    <source>
        <dbReference type="Google" id="ProtNLM"/>
    </source>
</evidence>
<feature type="transmembrane region" description="Helical" evidence="1">
    <location>
        <begin position="247"/>
        <end position="265"/>
    </location>
</feature>
<evidence type="ECO:0000313" key="3">
    <source>
        <dbReference type="Proteomes" id="UP001500552"/>
    </source>
</evidence>
<protein>
    <recommendedName>
        <fullName evidence="4">DUF3667 domain-containing protein</fullName>
    </recommendedName>
</protein>
<keyword evidence="3" id="KW-1185">Reference proteome</keyword>
<dbReference type="RefSeq" id="WP_345159760.1">
    <property type="nucleotide sequence ID" value="NZ_BAABHC010000014.1"/>
</dbReference>
<dbReference type="Proteomes" id="UP001500552">
    <property type="component" value="Unassembled WGS sequence"/>
</dbReference>
<name>A0ABP8LSL7_9BACT</name>
<feature type="transmembrane region" description="Helical" evidence="1">
    <location>
        <begin position="277"/>
        <end position="301"/>
    </location>
</feature>
<keyword evidence="1" id="KW-1133">Transmembrane helix</keyword>
<comment type="caution">
    <text evidence="2">The sequence shown here is derived from an EMBL/GenBank/DDBJ whole genome shotgun (WGS) entry which is preliminary data.</text>
</comment>
<accession>A0ABP8LSL7</accession>
<sequence length="302" mass="35529">MKKNRRKFTQCPNCGYTFEDVNNFCPNCGQENHDLNVPVKHLLWEFLEGTLHYDTKFWVTLQYLLFRPGLLTEKFNIGQRASYVPPFRLYVFVSLVFFFVLSLRASRETEPLKKDLPPIEVPAIPEVRLGDSLLYARDATVITPERTPADSAVQNIDNPTFKMAMEKLVSFSKGGEVSRQKLLKNVSFMMFILMPFFGYILYLFYYRQRRNYVEHLMFSVHFHTFFFLLTILALGIEFIYSGFDVDMWVFWISMLYLYFALHQVYKGSYLGTFFKLIPIAFVYFFSLTLFFLGTLAISVLMS</sequence>
<dbReference type="InterPro" id="IPR022134">
    <property type="entry name" value="DUF3667"/>
</dbReference>